<dbReference type="InterPro" id="IPR036271">
    <property type="entry name" value="Tet_transcr_reg_TetR-rel_C_sf"/>
</dbReference>
<name>A0ABY2BJG4_9ACTN</name>
<evidence type="ECO:0000256" key="4">
    <source>
        <dbReference type="PROSITE-ProRule" id="PRU00335"/>
    </source>
</evidence>
<comment type="caution">
    <text evidence="4">Lacks conserved residue(s) required for the propagation of feature annotation.</text>
</comment>
<protein>
    <submittedName>
        <fullName evidence="6">TetR family transcriptional regulator</fullName>
    </submittedName>
</protein>
<evidence type="ECO:0000313" key="7">
    <source>
        <dbReference type="Proteomes" id="UP000295818"/>
    </source>
</evidence>
<dbReference type="PANTHER" id="PTHR30055">
    <property type="entry name" value="HTH-TYPE TRANSCRIPTIONAL REGULATOR RUTR"/>
    <property type="match status" value="1"/>
</dbReference>
<dbReference type="InterPro" id="IPR009057">
    <property type="entry name" value="Homeodomain-like_sf"/>
</dbReference>
<dbReference type="InterPro" id="IPR001647">
    <property type="entry name" value="HTH_TetR"/>
</dbReference>
<organism evidence="6 7">
    <name type="scientific">Kribbella orskensis</name>
    <dbReference type="NCBI Taxonomy" id="2512216"/>
    <lineage>
        <taxon>Bacteria</taxon>
        <taxon>Bacillati</taxon>
        <taxon>Actinomycetota</taxon>
        <taxon>Actinomycetes</taxon>
        <taxon>Propionibacteriales</taxon>
        <taxon>Kribbellaceae</taxon>
        <taxon>Kribbella</taxon>
    </lineage>
</organism>
<dbReference type="SUPFAM" id="SSF48498">
    <property type="entry name" value="Tetracyclin repressor-like, C-terminal domain"/>
    <property type="match status" value="1"/>
</dbReference>
<keyword evidence="1" id="KW-0805">Transcription regulation</keyword>
<dbReference type="EMBL" id="SLWM01000007">
    <property type="protein sequence ID" value="TCO22001.1"/>
    <property type="molecule type" value="Genomic_DNA"/>
</dbReference>
<accession>A0ABY2BJG4</accession>
<dbReference type="PROSITE" id="PS50977">
    <property type="entry name" value="HTH_TETR_2"/>
    <property type="match status" value="1"/>
</dbReference>
<reference evidence="6 7" key="1">
    <citation type="journal article" date="2015" name="Stand. Genomic Sci.">
        <title>Genomic Encyclopedia of Bacterial and Archaeal Type Strains, Phase III: the genomes of soil and plant-associated and newly described type strains.</title>
        <authorList>
            <person name="Whitman W.B."/>
            <person name="Woyke T."/>
            <person name="Klenk H.P."/>
            <person name="Zhou Y."/>
            <person name="Lilburn T.G."/>
            <person name="Beck B.J."/>
            <person name="De Vos P."/>
            <person name="Vandamme P."/>
            <person name="Eisen J.A."/>
            <person name="Garrity G."/>
            <person name="Hugenholtz P."/>
            <person name="Kyrpides N.C."/>
        </authorList>
    </citation>
    <scope>NUCLEOTIDE SEQUENCE [LARGE SCALE GENOMIC DNA]</scope>
    <source>
        <strain evidence="6 7">VKM Ac-2538</strain>
    </source>
</reference>
<dbReference type="InterPro" id="IPR050109">
    <property type="entry name" value="HTH-type_TetR-like_transc_reg"/>
</dbReference>
<evidence type="ECO:0000256" key="2">
    <source>
        <dbReference type="ARBA" id="ARBA00023125"/>
    </source>
</evidence>
<comment type="caution">
    <text evidence="6">The sequence shown here is derived from an EMBL/GenBank/DDBJ whole genome shotgun (WGS) entry which is preliminary data.</text>
</comment>
<sequence length="144" mass="15705">MIASTAGVTRQTVYAHFPSRDALWGAIADQLTAEAVAAFSKLDLETGPAVDALFRLIETSSQVFEQHPIRLYPAAGDQERHEPVVDLLTKIIRRGQTAGEFTRDFPVPWLVKSTTALCHAAAELPPRKASNTLQATLRRLLAVG</sequence>
<evidence type="ECO:0000259" key="5">
    <source>
        <dbReference type="PROSITE" id="PS50977"/>
    </source>
</evidence>
<keyword evidence="3" id="KW-0804">Transcription</keyword>
<dbReference type="Pfam" id="PF00440">
    <property type="entry name" value="TetR_N"/>
    <property type="match status" value="1"/>
</dbReference>
<evidence type="ECO:0000313" key="6">
    <source>
        <dbReference type="EMBL" id="TCO22001.1"/>
    </source>
</evidence>
<feature type="domain" description="HTH tetR-type" evidence="5">
    <location>
        <begin position="1"/>
        <end position="35"/>
    </location>
</feature>
<dbReference type="Gene3D" id="1.10.357.10">
    <property type="entry name" value="Tetracycline Repressor, domain 2"/>
    <property type="match status" value="1"/>
</dbReference>
<proteinExistence type="predicted"/>
<dbReference type="PANTHER" id="PTHR30055:SF234">
    <property type="entry name" value="HTH-TYPE TRANSCRIPTIONAL REGULATOR BETI"/>
    <property type="match status" value="1"/>
</dbReference>
<keyword evidence="7" id="KW-1185">Reference proteome</keyword>
<keyword evidence="2 4" id="KW-0238">DNA-binding</keyword>
<dbReference type="Proteomes" id="UP000295818">
    <property type="component" value="Unassembled WGS sequence"/>
</dbReference>
<gene>
    <name evidence="6" type="ORF">EV644_107326</name>
</gene>
<evidence type="ECO:0000256" key="1">
    <source>
        <dbReference type="ARBA" id="ARBA00023015"/>
    </source>
</evidence>
<evidence type="ECO:0000256" key="3">
    <source>
        <dbReference type="ARBA" id="ARBA00023163"/>
    </source>
</evidence>
<dbReference type="SUPFAM" id="SSF46689">
    <property type="entry name" value="Homeodomain-like"/>
    <property type="match status" value="1"/>
</dbReference>